<dbReference type="EMBL" id="FOKU01000008">
    <property type="protein sequence ID" value="SFC27175.1"/>
    <property type="molecule type" value="Genomic_DNA"/>
</dbReference>
<dbReference type="RefSeq" id="WP_177190079.1">
    <property type="nucleotide sequence ID" value="NZ_FOKU01000008.1"/>
</dbReference>
<evidence type="ECO:0000313" key="2">
    <source>
        <dbReference type="Proteomes" id="UP000198940"/>
    </source>
</evidence>
<keyword evidence="2" id="KW-1185">Reference proteome</keyword>
<organism evidence="1 2">
    <name type="scientific">Flagellimonas taeanensis</name>
    <dbReference type="NCBI Taxonomy" id="1005926"/>
    <lineage>
        <taxon>Bacteria</taxon>
        <taxon>Pseudomonadati</taxon>
        <taxon>Bacteroidota</taxon>
        <taxon>Flavobacteriia</taxon>
        <taxon>Flavobacteriales</taxon>
        <taxon>Flavobacteriaceae</taxon>
        <taxon>Flagellimonas</taxon>
    </lineage>
</organism>
<sequence length="47" mass="5737">MGNFNRFHHPINTLRVYSKNEQVFTQNEKKDWSAIPFQWVSIPFINR</sequence>
<proteinExistence type="predicted"/>
<gene>
    <name evidence="1" type="ORF">SAMN04487891_10864</name>
</gene>
<reference evidence="1 2" key="1">
    <citation type="submission" date="2016-10" db="EMBL/GenBank/DDBJ databases">
        <authorList>
            <person name="Varghese N."/>
            <person name="Submissions S."/>
        </authorList>
    </citation>
    <scope>NUCLEOTIDE SEQUENCE [LARGE SCALE GENOMIC DNA]</scope>
    <source>
        <strain evidence="1 2">DSM 26351</strain>
    </source>
</reference>
<name>A0A1I1HTP6_9FLAO</name>
<accession>A0A1I1HTP6</accession>
<protein>
    <submittedName>
        <fullName evidence="1">Uncharacterized protein</fullName>
    </submittedName>
</protein>
<comment type="caution">
    <text evidence="1">The sequence shown here is derived from an EMBL/GenBank/DDBJ whole genome shotgun (WGS) entry which is preliminary data.</text>
</comment>
<dbReference type="Proteomes" id="UP000198940">
    <property type="component" value="Unassembled WGS sequence"/>
</dbReference>
<evidence type="ECO:0000313" key="1">
    <source>
        <dbReference type="EMBL" id="SFC27175.1"/>
    </source>
</evidence>